<comment type="caution">
    <text evidence="2">The sequence shown here is derived from an EMBL/GenBank/DDBJ whole genome shotgun (WGS) entry which is preliminary data.</text>
</comment>
<dbReference type="InterPro" id="IPR029058">
    <property type="entry name" value="AB_hydrolase_fold"/>
</dbReference>
<feature type="compositionally biased region" description="Basic residues" evidence="1">
    <location>
        <begin position="266"/>
        <end position="279"/>
    </location>
</feature>
<dbReference type="SUPFAM" id="SSF53474">
    <property type="entry name" value="alpha/beta-Hydrolases"/>
    <property type="match status" value="1"/>
</dbReference>
<protein>
    <submittedName>
        <fullName evidence="2">Uncharacterized protein</fullName>
    </submittedName>
</protein>
<organism evidence="2 3">
    <name type="scientific">Spodoptera exigua</name>
    <name type="common">Beet armyworm</name>
    <name type="synonym">Noctua fulgens</name>
    <dbReference type="NCBI Taxonomy" id="7107"/>
    <lineage>
        <taxon>Eukaryota</taxon>
        <taxon>Metazoa</taxon>
        <taxon>Ecdysozoa</taxon>
        <taxon>Arthropoda</taxon>
        <taxon>Hexapoda</taxon>
        <taxon>Insecta</taxon>
        <taxon>Pterygota</taxon>
        <taxon>Neoptera</taxon>
        <taxon>Endopterygota</taxon>
        <taxon>Lepidoptera</taxon>
        <taxon>Glossata</taxon>
        <taxon>Ditrysia</taxon>
        <taxon>Noctuoidea</taxon>
        <taxon>Noctuidae</taxon>
        <taxon>Amphipyrinae</taxon>
        <taxon>Spodoptera</taxon>
    </lineage>
</organism>
<dbReference type="PANTHER" id="PTHR11610">
    <property type="entry name" value="LIPASE"/>
    <property type="match status" value="1"/>
</dbReference>
<feature type="region of interest" description="Disordered" evidence="1">
    <location>
        <begin position="266"/>
        <end position="286"/>
    </location>
</feature>
<gene>
    <name evidence="2" type="ORF">HF086_000495</name>
</gene>
<dbReference type="Gene3D" id="3.40.50.1820">
    <property type="entry name" value="alpha/beta hydrolase"/>
    <property type="match status" value="1"/>
</dbReference>
<evidence type="ECO:0000256" key="1">
    <source>
        <dbReference type="SAM" id="MobiDB-lite"/>
    </source>
</evidence>
<evidence type="ECO:0000313" key="2">
    <source>
        <dbReference type="EMBL" id="KAH9642248.1"/>
    </source>
</evidence>
<evidence type="ECO:0000313" key="3">
    <source>
        <dbReference type="Proteomes" id="UP000814243"/>
    </source>
</evidence>
<dbReference type="GO" id="GO:0016042">
    <property type="term" value="P:lipid catabolic process"/>
    <property type="evidence" value="ECO:0007669"/>
    <property type="project" value="TreeGrafter"/>
</dbReference>
<name>A0A922MT74_SPOEX</name>
<reference evidence="2" key="1">
    <citation type="journal article" date="2021" name="G3 (Bethesda)">
        <title>Genome and transcriptome analysis of the beet armyworm Spodoptera exigua reveals targets for pest control. .</title>
        <authorList>
            <person name="Simon S."/>
            <person name="Breeschoten T."/>
            <person name="Jansen H.J."/>
            <person name="Dirks R.P."/>
            <person name="Schranz M.E."/>
            <person name="Ros V.I.D."/>
        </authorList>
    </citation>
    <scope>NUCLEOTIDE SEQUENCE</scope>
    <source>
        <strain evidence="2">TB_SE_WUR_2020</strain>
    </source>
</reference>
<dbReference type="Proteomes" id="UP000814243">
    <property type="component" value="Unassembled WGS sequence"/>
</dbReference>
<feature type="compositionally biased region" description="Low complexity" evidence="1">
    <location>
        <begin position="315"/>
        <end position="335"/>
    </location>
</feature>
<proteinExistence type="predicted"/>
<dbReference type="GO" id="GO:0016298">
    <property type="term" value="F:lipase activity"/>
    <property type="evidence" value="ECO:0007669"/>
    <property type="project" value="InterPro"/>
</dbReference>
<dbReference type="PANTHER" id="PTHR11610:SF178">
    <property type="entry name" value="LIPASE MEMBER H-A-LIKE PROTEIN"/>
    <property type="match status" value="1"/>
</dbReference>
<accession>A0A922MT74</accession>
<dbReference type="InterPro" id="IPR000734">
    <property type="entry name" value="TAG_lipase"/>
</dbReference>
<sequence>MSVCAGPPAVQYENAILQLAPVDKGKCPYVHAGSDVSFQLYTRHNPTVPQRLALGDDELLFASSMDWAAPTVLYFHAFMEQPDDGSAVLVREGTVDPCCTIPSTGALRLYTNGTAGRSVHAARRLQRHHGGRGAAGGGSLVPGGGAQHVVRGAVRGAHAGLPGGAGAAPQRHAPGYKHPLGHADFFPNGGASPQPGCELEVVLPQQLLLNKCEYPHIYSYTRYTGDRGLLQPLALVPILRGVRAPAARLPRHALRHLAGLHARTLRRRPHRPHGTRRPPHVSPPPPHRTYSARLAQHASTTHACRCAPPPPPQAVPAGAAQGARPRPRAPRLAGAGRAGGAAAGAPLVSVARVVSTRVTSRAGELAHVARETARYIGRDAPPPPAASLQVGGGWLGGGARLSVSR</sequence>
<dbReference type="AlphaFoldDB" id="A0A922MT74"/>
<dbReference type="EMBL" id="JACEFF010000195">
    <property type="protein sequence ID" value="KAH9642248.1"/>
    <property type="molecule type" value="Genomic_DNA"/>
</dbReference>
<dbReference type="GO" id="GO:0005615">
    <property type="term" value="C:extracellular space"/>
    <property type="evidence" value="ECO:0007669"/>
    <property type="project" value="TreeGrafter"/>
</dbReference>
<feature type="region of interest" description="Disordered" evidence="1">
    <location>
        <begin position="301"/>
        <end position="342"/>
    </location>
</feature>